<evidence type="ECO:0000256" key="1">
    <source>
        <dbReference type="SAM" id="MobiDB-lite"/>
    </source>
</evidence>
<dbReference type="Proteomes" id="UP000225277">
    <property type="component" value="Unassembled WGS sequence"/>
</dbReference>
<dbReference type="EMBL" id="FJUY01000001">
    <property type="protein sequence ID" value="CZT14499.1"/>
    <property type="molecule type" value="Genomic_DNA"/>
</dbReference>
<feature type="compositionally biased region" description="Basic residues" evidence="1">
    <location>
        <begin position="85"/>
        <end position="94"/>
    </location>
</feature>
<evidence type="ECO:0000313" key="2">
    <source>
        <dbReference type="EMBL" id="CZT14499.1"/>
    </source>
</evidence>
<protein>
    <submittedName>
        <fullName evidence="2">Uncharacterized protein</fullName>
    </submittedName>
</protein>
<gene>
    <name evidence="2" type="ORF">RCC_00477</name>
</gene>
<organism evidence="2 3">
    <name type="scientific">Ramularia collo-cygni</name>
    <dbReference type="NCBI Taxonomy" id="112498"/>
    <lineage>
        <taxon>Eukaryota</taxon>
        <taxon>Fungi</taxon>
        <taxon>Dikarya</taxon>
        <taxon>Ascomycota</taxon>
        <taxon>Pezizomycotina</taxon>
        <taxon>Dothideomycetes</taxon>
        <taxon>Dothideomycetidae</taxon>
        <taxon>Mycosphaerellales</taxon>
        <taxon>Mycosphaerellaceae</taxon>
        <taxon>Ramularia</taxon>
    </lineage>
</organism>
<proteinExistence type="predicted"/>
<dbReference type="GeneID" id="35595862"/>
<dbReference type="RefSeq" id="XP_023621396.1">
    <property type="nucleotide sequence ID" value="XM_023765628.1"/>
</dbReference>
<feature type="compositionally biased region" description="Basic and acidic residues" evidence="1">
    <location>
        <begin position="27"/>
        <end position="37"/>
    </location>
</feature>
<dbReference type="AlphaFoldDB" id="A0A2D3UZ71"/>
<evidence type="ECO:0000313" key="3">
    <source>
        <dbReference type="Proteomes" id="UP000225277"/>
    </source>
</evidence>
<feature type="region of interest" description="Disordered" evidence="1">
    <location>
        <begin position="1"/>
        <end position="40"/>
    </location>
</feature>
<reference evidence="2 3" key="1">
    <citation type="submission" date="2016-03" db="EMBL/GenBank/DDBJ databases">
        <authorList>
            <person name="Ploux O."/>
        </authorList>
    </citation>
    <scope>NUCLEOTIDE SEQUENCE [LARGE SCALE GENOMIC DNA]</scope>
    <source>
        <strain evidence="2 3">URUG2</strain>
    </source>
</reference>
<accession>A0A2D3UZ71</accession>
<sequence length="467" mass="52012">MNNHAIAPPANKRLGNYIAPRTPTADAPHEVTTRESQQDLPNAIVVAPRRSSGLPQIIFGSLRRDQGVPPTFERASSALVVPLGRGRRKRKKTPKYATDSEKQLDDSRSGDVDGENNDNVKVKVKRVRKQTSALTGAGSTAGSAKIKVLEHQTDACILADQKAVADREQLATLAGQFQAMPVVRIVQNQVTNATNTSNDTPLDAHVLTAASAIPPRVSWIPEPIRMTGMASQQSQDMIIPTPYIDPMVAYQPRFGKANLEAPWQYKQRLAQAEAEPAAEWRVKTLPEYQARVEYATRLNLGPQYIEESTEGWRRAQGPQFRQQMQANAAIHDNMWFPGTSSSMQPQEMTQSFATMQTTDWSHEVPPPPRADPYTVRQGVSSNIWPPTQQFTQQWGSFDGQPREQAFMGIHPYAVEDRQYPRDRYPIDQTADQGIQQNGYSPAVATPDVRVRLGNPSYAERWANTQPL</sequence>
<feature type="compositionally biased region" description="Basic and acidic residues" evidence="1">
    <location>
        <begin position="98"/>
        <end position="111"/>
    </location>
</feature>
<name>A0A2D3UZ71_9PEZI</name>
<keyword evidence="3" id="KW-1185">Reference proteome</keyword>
<feature type="region of interest" description="Disordered" evidence="1">
    <location>
        <begin position="83"/>
        <end position="119"/>
    </location>
</feature>